<organism evidence="2 3">
    <name type="scientific">Streptomyces anulatus</name>
    <name type="common">Streptomyces chrysomallus</name>
    <dbReference type="NCBI Taxonomy" id="1892"/>
    <lineage>
        <taxon>Bacteria</taxon>
        <taxon>Bacillati</taxon>
        <taxon>Actinomycetota</taxon>
        <taxon>Actinomycetes</taxon>
        <taxon>Kitasatosporales</taxon>
        <taxon>Streptomycetaceae</taxon>
        <taxon>Streptomyces</taxon>
    </lineage>
</organism>
<keyword evidence="3" id="KW-1185">Reference proteome</keyword>
<dbReference type="Pfam" id="PF03559">
    <property type="entry name" value="Hexose_dehydrat"/>
    <property type="match status" value="2"/>
</dbReference>
<dbReference type="EMBL" id="CP109491">
    <property type="protein sequence ID" value="WUX36086.1"/>
    <property type="molecule type" value="Genomic_DNA"/>
</dbReference>
<dbReference type="InterPro" id="IPR038153">
    <property type="entry name" value="EvaA-like_sf"/>
</dbReference>
<name>A0ABZ1ZBD7_STRAQ</name>
<dbReference type="RefSeq" id="WP_329355304.1">
    <property type="nucleotide sequence ID" value="NZ_CP108726.1"/>
</dbReference>
<evidence type="ECO:0000313" key="2">
    <source>
        <dbReference type="EMBL" id="WUX36086.1"/>
    </source>
</evidence>
<protein>
    <submittedName>
        <fullName evidence="2">NDP-hexose 2,3-dehydratase family protein</fullName>
    </submittedName>
</protein>
<evidence type="ECO:0000313" key="3">
    <source>
        <dbReference type="Proteomes" id="UP001431926"/>
    </source>
</evidence>
<sequence length="469" mass="52053">MPALSATTLTHPVLRPRREASAVERYARSAEALEGAAIRTADVPAWLEERRRAHDFRVDRIPFAELRGWDFAPDTGNLVHSSGRFFSVEGLDATVTDDDGTVTTWRQPIIKQPEVGILGLLVKEFDGVPHFLMQAKMEPGNPNLLQLSPTVQATRSNYTGAHRGAPVRYIDHFVSPEAGSVVADVLQSEHGSWFYRKSNRNMIVETTADVEPHEDFRWLTLGQLARLLHQDDVVNMDTRTVLSAVPYADPHGRAKLRDAELHSWFTGQRARHTVSAERVPLADVTGWTRGKETIEHDEGRYFKVVAVSVRAGNREVTGWTQPLFEPVRNGIAAFVLRHFDGVPHVLAHARVEGGFLDAVELGPTVQYTPANYAHLPVAEQPPFLDLVRTAHPDRIRYEAVHSEEGGRFLNAGSRYLVVEADASQAPLDPPPGYQWVTPGQLTSLVRHGHYLNVQARTLLACLGAMGLTA</sequence>
<dbReference type="InterPro" id="IPR005212">
    <property type="entry name" value="EvaA-like"/>
</dbReference>
<feature type="domain" description="dTDP-4-dehydro-6-deoxy-alpha-D-glucopyranose 2,3-dehydratase" evidence="1">
    <location>
        <begin position="259"/>
        <end position="462"/>
    </location>
</feature>
<evidence type="ECO:0000259" key="1">
    <source>
        <dbReference type="Pfam" id="PF03559"/>
    </source>
</evidence>
<dbReference type="Gene3D" id="3.90.79.40">
    <property type="entry name" value="EvaA sugar 2,3-dehydratase subunit"/>
    <property type="match status" value="2"/>
</dbReference>
<feature type="domain" description="dTDP-4-dehydro-6-deoxy-alpha-D-glucopyranose 2,3-dehydratase" evidence="1">
    <location>
        <begin position="41"/>
        <end position="244"/>
    </location>
</feature>
<reference evidence="2" key="1">
    <citation type="submission" date="2022-10" db="EMBL/GenBank/DDBJ databases">
        <title>The complete genomes of actinobacterial strains from the NBC collection.</title>
        <authorList>
            <person name="Joergensen T.S."/>
            <person name="Alvarez Arevalo M."/>
            <person name="Sterndorff E.B."/>
            <person name="Faurdal D."/>
            <person name="Vuksanovic O."/>
            <person name="Mourched A.-S."/>
            <person name="Charusanti P."/>
            <person name="Shaw S."/>
            <person name="Blin K."/>
            <person name="Weber T."/>
        </authorList>
    </citation>
    <scope>NUCLEOTIDE SEQUENCE</scope>
    <source>
        <strain evidence="2">NBC_01436</strain>
    </source>
</reference>
<accession>A0ABZ1ZBD7</accession>
<gene>
    <name evidence="2" type="ORF">OG367_07495</name>
</gene>
<dbReference type="Proteomes" id="UP001431926">
    <property type="component" value="Chromosome"/>
</dbReference>
<proteinExistence type="predicted"/>